<evidence type="ECO:0000313" key="2">
    <source>
        <dbReference type="Proteomes" id="UP001148629"/>
    </source>
</evidence>
<proteinExistence type="predicted"/>
<protein>
    <submittedName>
        <fullName evidence="1">Uncharacterized protein</fullName>
    </submittedName>
</protein>
<comment type="caution">
    <text evidence="1">The sequence shown here is derived from an EMBL/GenBank/DDBJ whole genome shotgun (WGS) entry which is preliminary data.</text>
</comment>
<dbReference type="Proteomes" id="UP001148629">
    <property type="component" value="Unassembled WGS sequence"/>
</dbReference>
<sequence length="507" mass="56987">MLDALHDTPTARWLLVVATISSIVIVFLLPVAQRQIALRKLPLVGQGKFDYTARRLRYITSAQEVYSEGYRQSHGGAFRITSNMESTTVAVGPKYLRELSRFPDSSLSALSGFEELADDGKLHQGRGYFTSYFTYGEDPVDTVDRLSDNLSHEVRHALTAELPDCSDWEEVHFSDKLIRVVAGVSGRVFVGEELCRSEEYIDHTINYTRDVMFGAQAVGKMNQWLRPFRASSLPEIQRLNNRLAKAADFFTPIVLQRLEGAKQSGWEKPDDLLQWLIDMQAAKYGDITTNELSKRQLDISFAAIHTTNSVALNAIYTLSAMPEVQAEIRQEIRKVLADHGGEYKLLTVQNMKKLDSFIRECVRFYPVGAVAFRNKILKTIILSDGTVLPEGIIIEVPVSAANKDPSLFDDPETFNHLRFYSSRQKTGDKSADSGVKNQMVSVGLDNLIFGFGKHSCPGRFFAVHVIKTIMAELLLRFEIKNAGNFQGRFPNLKHGAFVGFLYLPFLV</sequence>
<organism evidence="1 2">
    <name type="scientific">Fusarium decemcellulare</name>
    <dbReference type="NCBI Taxonomy" id="57161"/>
    <lineage>
        <taxon>Eukaryota</taxon>
        <taxon>Fungi</taxon>
        <taxon>Dikarya</taxon>
        <taxon>Ascomycota</taxon>
        <taxon>Pezizomycotina</taxon>
        <taxon>Sordariomycetes</taxon>
        <taxon>Hypocreomycetidae</taxon>
        <taxon>Hypocreales</taxon>
        <taxon>Nectriaceae</taxon>
        <taxon>Fusarium</taxon>
        <taxon>Fusarium decemcellulare species complex</taxon>
    </lineage>
</organism>
<accession>A0ACC1RSU6</accession>
<reference evidence="1" key="1">
    <citation type="submission" date="2022-08" db="EMBL/GenBank/DDBJ databases">
        <title>Genome Sequence of Fusarium decemcellulare.</title>
        <authorList>
            <person name="Buettner E."/>
        </authorList>
    </citation>
    <scope>NUCLEOTIDE SEQUENCE</scope>
    <source>
        <strain evidence="1">Babe19</strain>
    </source>
</reference>
<gene>
    <name evidence="1" type="ORF">NM208_g11463</name>
</gene>
<keyword evidence="2" id="KW-1185">Reference proteome</keyword>
<name>A0ACC1RSU6_9HYPO</name>
<evidence type="ECO:0000313" key="1">
    <source>
        <dbReference type="EMBL" id="KAJ3525850.1"/>
    </source>
</evidence>
<dbReference type="EMBL" id="JANRMS010001840">
    <property type="protein sequence ID" value="KAJ3525850.1"/>
    <property type="molecule type" value="Genomic_DNA"/>
</dbReference>